<sequence>MLFTTITALLSSAALIAAAPTTNQPSGTLQRRACTTQYPTNLFQVIEEQPDINTGNHGYVYTAQGDGKTQRYITELQFTNVPADAYGCSVEFFFGPGQRVDTFGQGTRLEFFAADRDISLADTWNNRPRELFQVGTQVVTSSPTAETKLTAVTGSCARTLNYLVEVQGDKAGSVGFFQGDGNGLRLTYNC</sequence>
<evidence type="ECO:0000256" key="1">
    <source>
        <dbReference type="SAM" id="SignalP"/>
    </source>
</evidence>
<dbReference type="AlphaFoldDB" id="A0A2P8A418"/>
<dbReference type="Proteomes" id="UP000243723">
    <property type="component" value="Unassembled WGS sequence"/>
</dbReference>
<feature type="signal peptide" evidence="1">
    <location>
        <begin position="1"/>
        <end position="18"/>
    </location>
</feature>
<dbReference type="OrthoDB" id="5308323at2759"/>
<dbReference type="Pfam" id="PF09792">
    <property type="entry name" value="But2"/>
    <property type="match status" value="1"/>
</dbReference>
<gene>
    <name evidence="3" type="ORF">B9Z65_2603</name>
</gene>
<dbReference type="EMBL" id="NHZQ01000067">
    <property type="protein sequence ID" value="PSK55214.1"/>
    <property type="molecule type" value="Genomic_DNA"/>
</dbReference>
<feature type="chain" id="PRO_5015115270" description="Ubiquitin 3 binding protein But2 C-terminal domain-containing protein" evidence="1">
    <location>
        <begin position="19"/>
        <end position="190"/>
    </location>
</feature>
<name>A0A2P8A418_9PEZI</name>
<evidence type="ECO:0000313" key="3">
    <source>
        <dbReference type="EMBL" id="PSK55214.1"/>
    </source>
</evidence>
<organism evidence="3 4">
    <name type="scientific">Elsinoe australis</name>
    <dbReference type="NCBI Taxonomy" id="40998"/>
    <lineage>
        <taxon>Eukaryota</taxon>
        <taxon>Fungi</taxon>
        <taxon>Dikarya</taxon>
        <taxon>Ascomycota</taxon>
        <taxon>Pezizomycotina</taxon>
        <taxon>Dothideomycetes</taxon>
        <taxon>Dothideomycetidae</taxon>
        <taxon>Myriangiales</taxon>
        <taxon>Elsinoaceae</taxon>
        <taxon>Elsinoe</taxon>
    </lineage>
</organism>
<proteinExistence type="predicted"/>
<comment type="caution">
    <text evidence="3">The sequence shown here is derived from an EMBL/GenBank/DDBJ whole genome shotgun (WGS) entry which is preliminary data.</text>
</comment>
<accession>A0A2P8A418</accession>
<protein>
    <recommendedName>
        <fullName evidence="2">Ubiquitin 3 binding protein But2 C-terminal domain-containing protein</fullName>
    </recommendedName>
</protein>
<dbReference type="STRING" id="40998.A0A2P8A418"/>
<evidence type="ECO:0000259" key="2">
    <source>
        <dbReference type="Pfam" id="PF09792"/>
    </source>
</evidence>
<reference evidence="3 4" key="1">
    <citation type="submission" date="2017-05" db="EMBL/GenBank/DDBJ databases">
        <title>Draft genome sequence of Elsinoe australis.</title>
        <authorList>
            <person name="Cheng Q."/>
        </authorList>
    </citation>
    <scope>NUCLEOTIDE SEQUENCE [LARGE SCALE GENOMIC DNA]</scope>
    <source>
        <strain evidence="3 4">NL1</strain>
    </source>
</reference>
<dbReference type="InterPro" id="IPR018620">
    <property type="entry name" value="Ubiquitin3-bd_protein_But2_C"/>
</dbReference>
<evidence type="ECO:0000313" key="4">
    <source>
        <dbReference type="Proteomes" id="UP000243723"/>
    </source>
</evidence>
<keyword evidence="1" id="KW-0732">Signal</keyword>
<feature type="domain" description="Ubiquitin 3 binding protein But2 C-terminal" evidence="2">
    <location>
        <begin position="37"/>
        <end position="178"/>
    </location>
</feature>
<keyword evidence="4" id="KW-1185">Reference proteome</keyword>